<organism evidence="15 16">
    <name type="scientific">Neptunicella marina</name>
    <dbReference type="NCBI Taxonomy" id="2125989"/>
    <lineage>
        <taxon>Bacteria</taxon>
        <taxon>Pseudomonadati</taxon>
        <taxon>Pseudomonadota</taxon>
        <taxon>Gammaproteobacteria</taxon>
        <taxon>Alteromonadales</taxon>
        <taxon>Alteromonadaceae</taxon>
        <taxon>Neptunicella</taxon>
    </lineage>
</organism>
<dbReference type="Pfam" id="PF17848">
    <property type="entry name" value="Zn_ribbon_ACC"/>
    <property type="match status" value="1"/>
</dbReference>
<dbReference type="GO" id="GO:2001295">
    <property type="term" value="P:malonyl-CoA biosynthetic process"/>
    <property type="evidence" value="ECO:0007669"/>
    <property type="project" value="UniProtKB-UniRule"/>
</dbReference>
<keyword evidence="15" id="KW-0436">Ligase</keyword>
<evidence type="ECO:0000256" key="10">
    <source>
        <dbReference type="ARBA" id="ARBA00023098"/>
    </source>
</evidence>
<feature type="binding site" evidence="13">
    <location>
        <position position="27"/>
    </location>
    <ligand>
        <name>Zn(2+)</name>
        <dbReference type="ChEBI" id="CHEBI:29105"/>
    </ligand>
</feature>
<dbReference type="Proteomes" id="UP000601768">
    <property type="component" value="Unassembled WGS sequence"/>
</dbReference>
<dbReference type="InterPro" id="IPR041010">
    <property type="entry name" value="Znf-ACC"/>
</dbReference>
<dbReference type="UniPathway" id="UPA00655">
    <property type="reaction ID" value="UER00711"/>
</dbReference>
<dbReference type="GO" id="GO:0016743">
    <property type="term" value="F:carboxyl- or carbamoyltransferase activity"/>
    <property type="evidence" value="ECO:0007669"/>
    <property type="project" value="UniProtKB-UniRule"/>
</dbReference>
<keyword evidence="10 13" id="KW-0443">Lipid metabolism</keyword>
<name>A0A8J6IW14_9ALTE</name>
<accession>A0A8J6IW14</accession>
<keyword evidence="6 13" id="KW-0863">Zinc-finger</keyword>
<keyword evidence="3 13" id="KW-0808">Transferase</keyword>
<feature type="zinc finger region" description="C4-type" evidence="13">
    <location>
        <begin position="27"/>
        <end position="49"/>
    </location>
</feature>
<keyword evidence="8 13" id="KW-0862">Zinc</keyword>
<dbReference type="SUPFAM" id="SSF52096">
    <property type="entry name" value="ClpP/crotonase"/>
    <property type="match status" value="1"/>
</dbReference>
<keyword evidence="16" id="KW-1185">Reference proteome</keyword>
<dbReference type="InterPro" id="IPR034733">
    <property type="entry name" value="AcCoA_carboxyl_beta"/>
</dbReference>
<comment type="similarity">
    <text evidence="13">Belongs to the AccD/PCCB family.</text>
</comment>
<dbReference type="GO" id="GO:0008270">
    <property type="term" value="F:zinc ion binding"/>
    <property type="evidence" value="ECO:0007669"/>
    <property type="project" value="UniProtKB-UniRule"/>
</dbReference>
<evidence type="ECO:0000313" key="15">
    <source>
        <dbReference type="EMBL" id="MBC3766755.1"/>
    </source>
</evidence>
<comment type="pathway">
    <text evidence="13">Lipid metabolism; malonyl-CoA biosynthesis; malonyl-CoA from acetyl-CoA: step 1/1.</text>
</comment>
<keyword evidence="7 13" id="KW-0276">Fatty acid metabolism</keyword>
<evidence type="ECO:0000256" key="4">
    <source>
        <dbReference type="ARBA" id="ARBA00022723"/>
    </source>
</evidence>
<reference evidence="15" key="2">
    <citation type="submission" date="2020-08" db="EMBL/GenBank/DDBJ databases">
        <authorList>
            <person name="Lai Q."/>
        </authorList>
    </citation>
    <scope>NUCLEOTIDE SEQUENCE</scope>
    <source>
        <strain evidence="15">S27-2</strain>
    </source>
</reference>
<protein>
    <recommendedName>
        <fullName evidence="13">Acetyl-coenzyme A carboxylase carboxyl transferase subunit beta</fullName>
        <shortName evidence="13">ACCase subunit beta</shortName>
        <shortName evidence="13">Acetyl-CoA carboxylase carboxyltransferase subunit beta</shortName>
        <ecNumber evidence="13">2.1.3.15</ecNumber>
    </recommendedName>
</protein>
<keyword evidence="13" id="KW-0963">Cytoplasm</keyword>
<evidence type="ECO:0000256" key="13">
    <source>
        <dbReference type="HAMAP-Rule" id="MF_01395"/>
    </source>
</evidence>
<dbReference type="Pfam" id="PF01039">
    <property type="entry name" value="Carboxyl_trans"/>
    <property type="match status" value="1"/>
</dbReference>
<keyword evidence="4 13" id="KW-0479">Metal-binding</keyword>
<comment type="caution">
    <text evidence="15">The sequence shown here is derived from an EMBL/GenBank/DDBJ whole genome shotgun (WGS) entry which is preliminary data.</text>
</comment>
<evidence type="ECO:0000313" key="16">
    <source>
        <dbReference type="Proteomes" id="UP000601768"/>
    </source>
</evidence>
<dbReference type="NCBIfam" id="TIGR00515">
    <property type="entry name" value="accD"/>
    <property type="match status" value="1"/>
</dbReference>
<dbReference type="InterPro" id="IPR029045">
    <property type="entry name" value="ClpP/crotonase-like_dom_sf"/>
</dbReference>
<dbReference type="GO" id="GO:0009329">
    <property type="term" value="C:acetate CoA-transferase complex"/>
    <property type="evidence" value="ECO:0007669"/>
    <property type="project" value="TreeGrafter"/>
</dbReference>
<sequence>MSWIERILPRTQSSTKSNVPEGVWAKCTECKATLYKVELEKQLEVCPKCDHHMRIKARSRLEHFLDQGERKELGAELEPKDILKFKDSKKYKDRISAAQKASNEKDAMVVMQGKLKGMPIVAAAFEFTFMGGSMASVVGARFVKAVEASLEHNMPFVCFSTSGGARMQEALLSLMQMAKTSAALAKMSEKGLPFISVLTDPTMGGVSASLAMLGDVNIAEPKALIGFAGPRVIEQTVREVLPEGFQRSEFLLEKGAIDMIVDRRQMRDKVHSILSKLHHQHIQ</sequence>
<feature type="binding site" evidence="13">
    <location>
        <position position="30"/>
    </location>
    <ligand>
        <name>Zn(2+)</name>
        <dbReference type="ChEBI" id="CHEBI:29105"/>
    </ligand>
</feature>
<evidence type="ECO:0000256" key="11">
    <source>
        <dbReference type="ARBA" id="ARBA00023160"/>
    </source>
</evidence>
<dbReference type="RefSeq" id="WP_186507281.1">
    <property type="nucleotide sequence ID" value="NZ_JACNEP010000010.1"/>
</dbReference>
<dbReference type="EC" id="2.1.3.15" evidence="13"/>
<comment type="catalytic activity">
    <reaction evidence="13">
        <text>N(6)-carboxybiotinyl-L-lysyl-[protein] + acetyl-CoA = N(6)-biotinyl-L-lysyl-[protein] + malonyl-CoA</text>
        <dbReference type="Rhea" id="RHEA:54728"/>
        <dbReference type="Rhea" id="RHEA-COMP:10505"/>
        <dbReference type="Rhea" id="RHEA-COMP:10506"/>
        <dbReference type="ChEBI" id="CHEBI:57288"/>
        <dbReference type="ChEBI" id="CHEBI:57384"/>
        <dbReference type="ChEBI" id="CHEBI:83144"/>
        <dbReference type="ChEBI" id="CHEBI:83145"/>
        <dbReference type="EC" id="2.1.3.15"/>
    </reaction>
</comment>
<evidence type="ECO:0000256" key="7">
    <source>
        <dbReference type="ARBA" id="ARBA00022832"/>
    </source>
</evidence>
<dbReference type="InterPro" id="IPR000438">
    <property type="entry name" value="Acetyl_CoA_COase_Trfase_b_su"/>
</dbReference>
<dbReference type="Gene3D" id="3.90.226.10">
    <property type="entry name" value="2-enoyl-CoA Hydratase, Chain A, domain 1"/>
    <property type="match status" value="1"/>
</dbReference>
<keyword evidence="2 13" id="KW-0444">Lipid biosynthesis</keyword>
<proteinExistence type="inferred from homology"/>
<comment type="subunit">
    <text evidence="13">Acetyl-CoA carboxylase is a heterohexamer composed of biotin carboxyl carrier protein (AccB), biotin carboxylase (AccC) and two subunits each of ACCase subunit alpha (AccA) and ACCase subunit beta (AccD).</text>
</comment>
<keyword evidence="9 13" id="KW-0067">ATP-binding</keyword>
<evidence type="ECO:0000256" key="9">
    <source>
        <dbReference type="ARBA" id="ARBA00022840"/>
    </source>
</evidence>
<dbReference type="EMBL" id="JACNEP010000010">
    <property type="protein sequence ID" value="MBC3766755.1"/>
    <property type="molecule type" value="Genomic_DNA"/>
</dbReference>
<dbReference type="GO" id="GO:0006633">
    <property type="term" value="P:fatty acid biosynthetic process"/>
    <property type="evidence" value="ECO:0007669"/>
    <property type="project" value="UniProtKB-KW"/>
</dbReference>
<feature type="binding site" evidence="13">
    <location>
        <position position="46"/>
    </location>
    <ligand>
        <name>Zn(2+)</name>
        <dbReference type="ChEBI" id="CHEBI:29105"/>
    </ligand>
</feature>
<feature type="binding site" evidence="13">
    <location>
        <position position="49"/>
    </location>
    <ligand>
        <name>Zn(2+)</name>
        <dbReference type="ChEBI" id="CHEBI:29105"/>
    </ligand>
</feature>
<dbReference type="PROSITE" id="PS50980">
    <property type="entry name" value="COA_CT_NTER"/>
    <property type="match status" value="1"/>
</dbReference>
<reference evidence="15" key="1">
    <citation type="journal article" date="2018" name="Int. J. Syst. Evol. Microbiol.">
        <title>Neptunicella marina gen. nov., sp. nov., isolated from surface seawater.</title>
        <authorList>
            <person name="Liu X."/>
            <person name="Lai Q."/>
            <person name="Du Y."/>
            <person name="Zhang X."/>
            <person name="Liu Z."/>
            <person name="Sun F."/>
            <person name="Shao Z."/>
        </authorList>
    </citation>
    <scope>NUCLEOTIDE SEQUENCE</scope>
    <source>
        <strain evidence="15">S27-2</strain>
    </source>
</reference>
<keyword evidence="11 13" id="KW-0275">Fatty acid biosynthesis</keyword>
<evidence type="ECO:0000256" key="12">
    <source>
        <dbReference type="ARBA" id="ARBA00025280"/>
    </source>
</evidence>
<evidence type="ECO:0000256" key="5">
    <source>
        <dbReference type="ARBA" id="ARBA00022741"/>
    </source>
</evidence>
<comment type="subcellular location">
    <subcellularLocation>
        <location evidence="1 13">Cytoplasm</location>
    </subcellularLocation>
</comment>
<feature type="domain" description="CoA carboxyltransferase N-terminal" evidence="14">
    <location>
        <begin position="23"/>
        <end position="283"/>
    </location>
</feature>
<evidence type="ECO:0000256" key="6">
    <source>
        <dbReference type="ARBA" id="ARBA00022771"/>
    </source>
</evidence>
<gene>
    <name evidence="13" type="primary">accD</name>
    <name evidence="15" type="ORF">H8B19_12770</name>
</gene>
<keyword evidence="5 13" id="KW-0547">Nucleotide-binding</keyword>
<dbReference type="AlphaFoldDB" id="A0A8J6IW14"/>
<dbReference type="PANTHER" id="PTHR42995:SF5">
    <property type="entry name" value="ACETYL-COENZYME A CARBOXYLASE CARBOXYL TRANSFERASE SUBUNIT BETA, CHLOROPLASTIC"/>
    <property type="match status" value="1"/>
</dbReference>
<dbReference type="InterPro" id="IPR011762">
    <property type="entry name" value="COA_CT_N"/>
</dbReference>
<evidence type="ECO:0000256" key="8">
    <source>
        <dbReference type="ARBA" id="ARBA00022833"/>
    </source>
</evidence>
<dbReference type="PRINTS" id="PR01070">
    <property type="entry name" value="ACCCTRFRASEB"/>
</dbReference>
<evidence type="ECO:0000256" key="2">
    <source>
        <dbReference type="ARBA" id="ARBA00022516"/>
    </source>
</evidence>
<dbReference type="GO" id="GO:0003989">
    <property type="term" value="F:acetyl-CoA carboxylase activity"/>
    <property type="evidence" value="ECO:0007669"/>
    <property type="project" value="InterPro"/>
</dbReference>
<dbReference type="GO" id="GO:0005524">
    <property type="term" value="F:ATP binding"/>
    <property type="evidence" value="ECO:0007669"/>
    <property type="project" value="UniProtKB-KW"/>
</dbReference>
<evidence type="ECO:0000256" key="3">
    <source>
        <dbReference type="ARBA" id="ARBA00022679"/>
    </source>
</evidence>
<comment type="cofactor">
    <cofactor evidence="13">
        <name>Zn(2+)</name>
        <dbReference type="ChEBI" id="CHEBI:29105"/>
    </cofactor>
    <text evidence="13">Binds 1 zinc ion per subunit.</text>
</comment>
<dbReference type="HAMAP" id="MF_01395">
    <property type="entry name" value="AcetylCoA_CT_beta"/>
    <property type="match status" value="1"/>
</dbReference>
<evidence type="ECO:0000259" key="14">
    <source>
        <dbReference type="PROSITE" id="PS50980"/>
    </source>
</evidence>
<dbReference type="PANTHER" id="PTHR42995">
    <property type="entry name" value="ACETYL-COENZYME A CARBOXYLASE CARBOXYL TRANSFERASE SUBUNIT BETA, CHLOROPLASTIC"/>
    <property type="match status" value="1"/>
</dbReference>
<comment type="function">
    <text evidence="12 13">Component of the acetyl coenzyme A carboxylase (ACC) complex. Biotin carboxylase (BC) catalyzes the carboxylation of biotin on its carrier protein (BCCP) and then the CO(2) group is transferred by the transcarboxylase to acetyl-CoA to form malonyl-CoA.</text>
</comment>
<evidence type="ECO:0000256" key="1">
    <source>
        <dbReference type="ARBA" id="ARBA00004496"/>
    </source>
</evidence>